<proteinExistence type="predicted"/>
<dbReference type="PANTHER" id="PTHR46601">
    <property type="entry name" value="ULP_PROTEASE DOMAIN-CONTAINING PROTEIN"/>
    <property type="match status" value="1"/>
</dbReference>
<organism evidence="3 4">
    <name type="scientific">Pinctada imbricata</name>
    <name type="common">Atlantic pearl-oyster</name>
    <name type="synonym">Pinctada martensii</name>
    <dbReference type="NCBI Taxonomy" id="66713"/>
    <lineage>
        <taxon>Eukaryota</taxon>
        <taxon>Metazoa</taxon>
        <taxon>Spiralia</taxon>
        <taxon>Lophotrochozoa</taxon>
        <taxon>Mollusca</taxon>
        <taxon>Bivalvia</taxon>
        <taxon>Autobranchia</taxon>
        <taxon>Pteriomorphia</taxon>
        <taxon>Pterioida</taxon>
        <taxon>Pterioidea</taxon>
        <taxon>Pteriidae</taxon>
        <taxon>Pinctada</taxon>
    </lineage>
</organism>
<dbReference type="PANTHER" id="PTHR46601:SF1">
    <property type="entry name" value="ADF-H DOMAIN-CONTAINING PROTEIN"/>
    <property type="match status" value="1"/>
</dbReference>
<reference evidence="3" key="1">
    <citation type="submission" date="2019-08" db="EMBL/GenBank/DDBJ databases">
        <title>The improved chromosome-level genome for the pearl oyster Pinctada fucata martensii using PacBio sequencing and Hi-C.</title>
        <authorList>
            <person name="Zheng Z."/>
        </authorList>
    </citation>
    <scope>NUCLEOTIDE SEQUENCE</scope>
    <source>
        <strain evidence="3">ZZ-2019</strain>
        <tissue evidence="3">Adductor muscle</tissue>
    </source>
</reference>
<evidence type="ECO:0000313" key="3">
    <source>
        <dbReference type="EMBL" id="KAK3104348.1"/>
    </source>
</evidence>
<dbReference type="Proteomes" id="UP001186944">
    <property type="component" value="Unassembled WGS sequence"/>
</dbReference>
<keyword evidence="4" id="KW-1185">Reference proteome</keyword>
<accession>A0AA89C3E1</accession>
<protein>
    <submittedName>
        <fullName evidence="3">Uncharacterized protein</fullName>
    </submittedName>
</protein>
<evidence type="ECO:0000256" key="1">
    <source>
        <dbReference type="SAM" id="Coils"/>
    </source>
</evidence>
<sequence>MTNAQRQKRWREKQKAIDKDGYLQKEAKRKRDNYVPSKLLTKNALKRRREIQREKSRRHYLKVRKVRKNDDNQHFARNLIVQLPAMKRNNLRKTYRRSLRKAYRSNTELREKNADLGRKNKKLQKRLERLQKKKTVSDVEVTEGEDADISSMESETSFVEMTPRSRTKIELRSLNLDKDKEKIVKRRLLLSNTVLHHMKERVSKKKKRDDCLMWTGLVAKYRCSSTLGKYLGVNRGKVARHYSARKKGKLMSEKFREEVVKFLEREDNSTTLPGKKDTKTVEGKATQKHILSDYMTNLYEKFKLENPNMKISRTIFFNIRPPHIVLANFASRRTCLCSKHQNLALKLKALRAIGFKSSANPDVLIKEKHSDEDIISEVEALNVEEIKFTQWKRVQDGNKLRYKEVEETLSKENFNEKFRGDLLEFRSHVFRVKTQYSELRKLRENLPENEIMIWMDFAENFGCSSVEEVQSAYWNSAMVSLHTMIIYYPESAVNRVQSFVAISDVLLHNATAVYTILRKLINNLRTETPNLKTIHYLSDSPTSQYRNKTIFQFVAMHEQEFGLKARWSYLESGHGKGPCDGLGASVKRAADNAVKQGKCSIQSAEDFFKWAKSSMESGSKVKYFAYDENECKESEKILEERPKPCPVKGTFKLHYVIEKGPNEIYTRDTTCYCRECSTEITTSNCQGYTIHTLSKTQGEVEGNVTEKDKTAVQEPMETSVEENNTCASANNPTLRDEITSDENNNGLAFTRTDLVKGSWVAAVYGAKWYIGQVVDLDDTDGEIHVNFLAESGKYGYNFKWPTREDKLWITIDDILYCLQNEPKKTGKSGRMLTVDAEDKEGILQAFERNKRSR</sequence>
<name>A0AA89C3E1_PINIB</name>
<evidence type="ECO:0000256" key="2">
    <source>
        <dbReference type="SAM" id="MobiDB-lite"/>
    </source>
</evidence>
<gene>
    <name evidence="3" type="ORF">FSP39_000079</name>
</gene>
<dbReference type="EMBL" id="VSWD01000004">
    <property type="protein sequence ID" value="KAK3104348.1"/>
    <property type="molecule type" value="Genomic_DNA"/>
</dbReference>
<comment type="caution">
    <text evidence="3">The sequence shown here is derived from an EMBL/GenBank/DDBJ whole genome shotgun (WGS) entry which is preliminary data.</text>
</comment>
<evidence type="ECO:0000313" key="4">
    <source>
        <dbReference type="Proteomes" id="UP001186944"/>
    </source>
</evidence>
<feature type="region of interest" description="Disordered" evidence="2">
    <location>
        <begin position="716"/>
        <end position="742"/>
    </location>
</feature>
<feature type="compositionally biased region" description="Polar residues" evidence="2">
    <location>
        <begin position="721"/>
        <end position="733"/>
    </location>
</feature>
<dbReference type="AlphaFoldDB" id="A0AA89C3E1"/>
<feature type="coiled-coil region" evidence="1">
    <location>
        <begin position="106"/>
        <end position="140"/>
    </location>
</feature>
<keyword evidence="1" id="KW-0175">Coiled coil</keyword>